<dbReference type="OrthoDB" id="4243at2759"/>
<feature type="region of interest" description="Disordered" evidence="11">
    <location>
        <begin position="1"/>
        <end position="31"/>
    </location>
</feature>
<comment type="subcellular location">
    <subcellularLocation>
        <location evidence="1 10">Mitochondrion inner membrane</location>
    </subcellularLocation>
</comment>
<evidence type="ECO:0000256" key="3">
    <source>
        <dbReference type="ARBA" id="ARBA00022617"/>
    </source>
</evidence>
<protein>
    <recommendedName>
        <fullName evidence="10">Holocytochrome c-type synthase</fullName>
        <ecNumber evidence="10">4.4.1.17</ecNumber>
    </recommendedName>
</protein>
<reference evidence="12 13" key="1">
    <citation type="journal article" date="2012" name="Genome Biol.">
        <title>The genome of the polar eukaryotic microalga coccomyxa subellipsoidea reveals traits of cold adaptation.</title>
        <authorList>
            <person name="Blanc G."/>
            <person name="Agarkova I."/>
            <person name="Grimwood J."/>
            <person name="Kuo A."/>
            <person name="Brueggeman A."/>
            <person name="Dunigan D."/>
            <person name="Gurnon J."/>
            <person name="Ladunga I."/>
            <person name="Lindquist E."/>
            <person name="Lucas S."/>
            <person name="Pangilinan J."/>
            <person name="Proschold T."/>
            <person name="Salamov A."/>
            <person name="Schmutz J."/>
            <person name="Weeks D."/>
            <person name="Yamada T."/>
            <person name="Claverie J.M."/>
            <person name="Grigoriev I."/>
            <person name="Van Etten J."/>
            <person name="Lomsadze A."/>
            <person name="Borodovsky M."/>
        </authorList>
    </citation>
    <scope>NUCLEOTIDE SEQUENCE [LARGE SCALE GENOMIC DNA]</scope>
    <source>
        <strain evidence="12 13">C-169</strain>
    </source>
</reference>
<evidence type="ECO:0000256" key="10">
    <source>
        <dbReference type="RuleBase" id="RU363130"/>
    </source>
</evidence>
<evidence type="ECO:0000313" key="13">
    <source>
        <dbReference type="Proteomes" id="UP000007264"/>
    </source>
</evidence>
<dbReference type="EC" id="4.4.1.17" evidence="10"/>
<dbReference type="PANTHER" id="PTHR12743:SF8">
    <property type="entry name" value="PROTEIN HRI1"/>
    <property type="match status" value="1"/>
</dbReference>
<keyword evidence="4 10" id="KW-0479">Metal-binding</keyword>
<dbReference type="AlphaFoldDB" id="I0YWK7"/>
<evidence type="ECO:0000256" key="7">
    <source>
        <dbReference type="ARBA" id="ARBA00023128"/>
    </source>
</evidence>
<dbReference type="EMBL" id="AGSI01000009">
    <property type="protein sequence ID" value="EIE22776.1"/>
    <property type="molecule type" value="Genomic_DNA"/>
</dbReference>
<dbReference type="GO" id="GO:0004408">
    <property type="term" value="F:holocytochrome-c synthase activity"/>
    <property type="evidence" value="ECO:0007669"/>
    <property type="project" value="UniProtKB-EC"/>
</dbReference>
<gene>
    <name evidence="12" type="ORF">COCSUDRAFT_36847</name>
</gene>
<keyword evidence="8 10" id="KW-0472">Membrane</keyword>
<keyword evidence="7 10" id="KW-0496">Mitochondrion</keyword>
<evidence type="ECO:0000256" key="9">
    <source>
        <dbReference type="ARBA" id="ARBA00023239"/>
    </source>
</evidence>
<dbReference type="PANTHER" id="PTHR12743">
    <property type="entry name" value="CYTOCHROME C1 HEME LYASE"/>
    <property type="match status" value="1"/>
</dbReference>
<evidence type="ECO:0000256" key="5">
    <source>
        <dbReference type="ARBA" id="ARBA00022792"/>
    </source>
</evidence>
<dbReference type="GeneID" id="17040763"/>
<comment type="function">
    <text evidence="10">Lyase that catalyzes the covalent linking of the heme group to the cytochrome C apoprotein to produce the mature functional cytochrome.</text>
</comment>
<dbReference type="Pfam" id="PF01265">
    <property type="entry name" value="Cyto_heme_lyase"/>
    <property type="match status" value="1"/>
</dbReference>
<dbReference type="InterPro" id="IPR000511">
    <property type="entry name" value="Holocyt_c/c1_synthase"/>
</dbReference>
<evidence type="ECO:0000256" key="2">
    <source>
        <dbReference type="ARBA" id="ARBA00007255"/>
    </source>
</evidence>
<proteinExistence type="inferred from homology"/>
<dbReference type="STRING" id="574566.I0YWK7"/>
<comment type="similarity">
    <text evidence="2 10">Belongs to the cytochrome c-type heme lyase family.</text>
</comment>
<feature type="region of interest" description="Disordered" evidence="11">
    <location>
        <begin position="51"/>
        <end position="76"/>
    </location>
</feature>
<keyword evidence="3 10" id="KW-0349">Heme</keyword>
<keyword evidence="6 10" id="KW-0408">Iron</keyword>
<dbReference type="GO" id="GO:0005743">
    <property type="term" value="C:mitochondrial inner membrane"/>
    <property type="evidence" value="ECO:0007669"/>
    <property type="project" value="UniProtKB-SubCell"/>
</dbReference>
<keyword evidence="5 10" id="KW-0999">Mitochondrion inner membrane</keyword>
<dbReference type="RefSeq" id="XP_005647320.1">
    <property type="nucleotide sequence ID" value="XM_005647263.1"/>
</dbReference>
<name>I0YWK7_COCSC</name>
<dbReference type="KEGG" id="csl:COCSUDRAFT_36847"/>
<accession>I0YWK7</accession>
<feature type="compositionally biased region" description="Low complexity" evidence="11">
    <location>
        <begin position="1"/>
        <end position="28"/>
    </location>
</feature>
<sequence>MGAGSSKSSEAAGSNAGPSGNAAASSSACPVPENVRSKVVYNVYNQRIDPSACPKMDPRNNMPVEPNQQPFPGQRKPISTERMVSSIPKGGTDDAWVYPSPQMFYNALKRKGKGDDVTEEDMDPVVHAHNSMNEVTWQHVLAWERLHGGECGDPRLLRFTGRPDELSPLARLSSWFGGQLPFDRHDWWVDRCGQEVRYVIDFYFHEEAAGTPEAFTLRVRPAVDTVESVVDRSKMTIYQTFARLGLPCPITGTPGSIGKEAIQTEQHS</sequence>
<dbReference type="eggNOG" id="KOG3996">
    <property type="taxonomic scope" value="Eukaryota"/>
</dbReference>
<evidence type="ECO:0000256" key="11">
    <source>
        <dbReference type="SAM" id="MobiDB-lite"/>
    </source>
</evidence>
<keyword evidence="13" id="KW-1185">Reference proteome</keyword>
<comment type="catalytic activity">
    <reaction evidence="10">
        <text>holo-[cytochrome c] = apo-[cytochrome c] + heme b</text>
        <dbReference type="Rhea" id="RHEA:22648"/>
        <dbReference type="Rhea" id="RHEA-COMP:10725"/>
        <dbReference type="Rhea" id="RHEA-COMP:10726"/>
        <dbReference type="ChEBI" id="CHEBI:29950"/>
        <dbReference type="ChEBI" id="CHEBI:60344"/>
        <dbReference type="ChEBI" id="CHEBI:83739"/>
        <dbReference type="EC" id="4.4.1.17"/>
    </reaction>
</comment>
<dbReference type="PROSITE" id="PS51257">
    <property type="entry name" value="PROKAR_LIPOPROTEIN"/>
    <property type="match status" value="1"/>
</dbReference>
<dbReference type="GO" id="GO:0046872">
    <property type="term" value="F:metal ion binding"/>
    <property type="evidence" value="ECO:0007669"/>
    <property type="project" value="UniProtKB-KW"/>
</dbReference>
<dbReference type="Proteomes" id="UP000007264">
    <property type="component" value="Unassembled WGS sequence"/>
</dbReference>
<evidence type="ECO:0000313" key="12">
    <source>
        <dbReference type="EMBL" id="EIE22776.1"/>
    </source>
</evidence>
<keyword evidence="9 10" id="KW-0456">Lyase</keyword>
<evidence type="ECO:0000256" key="4">
    <source>
        <dbReference type="ARBA" id="ARBA00022723"/>
    </source>
</evidence>
<evidence type="ECO:0000256" key="8">
    <source>
        <dbReference type="ARBA" id="ARBA00023136"/>
    </source>
</evidence>
<dbReference type="PROSITE" id="PS00822">
    <property type="entry name" value="CYTO_HEME_LYASE_2"/>
    <property type="match status" value="1"/>
</dbReference>
<dbReference type="PROSITE" id="PS00821">
    <property type="entry name" value="CYTO_HEME_LYASE_1"/>
    <property type="match status" value="1"/>
</dbReference>
<evidence type="ECO:0000256" key="1">
    <source>
        <dbReference type="ARBA" id="ARBA00004273"/>
    </source>
</evidence>
<comment type="caution">
    <text evidence="12">The sequence shown here is derived from an EMBL/GenBank/DDBJ whole genome shotgun (WGS) entry which is preliminary data.</text>
</comment>
<organism evidence="12 13">
    <name type="scientific">Coccomyxa subellipsoidea (strain C-169)</name>
    <name type="common">Green microalga</name>
    <dbReference type="NCBI Taxonomy" id="574566"/>
    <lineage>
        <taxon>Eukaryota</taxon>
        <taxon>Viridiplantae</taxon>
        <taxon>Chlorophyta</taxon>
        <taxon>core chlorophytes</taxon>
        <taxon>Trebouxiophyceae</taxon>
        <taxon>Trebouxiophyceae incertae sedis</taxon>
        <taxon>Coccomyxaceae</taxon>
        <taxon>Coccomyxa</taxon>
        <taxon>Coccomyxa subellipsoidea</taxon>
    </lineage>
</organism>
<evidence type="ECO:0000256" key="6">
    <source>
        <dbReference type="ARBA" id="ARBA00023004"/>
    </source>
</evidence>